<evidence type="ECO:0000256" key="1">
    <source>
        <dbReference type="SAM" id="SignalP"/>
    </source>
</evidence>
<evidence type="ECO:0000313" key="3">
    <source>
        <dbReference type="Proteomes" id="UP000249620"/>
    </source>
</evidence>
<dbReference type="AlphaFoldDB" id="A0A327YXZ4"/>
<proteinExistence type="predicted"/>
<accession>A0A327YXZ4</accession>
<feature type="chain" id="PRO_5016320228" description="DUF3859 domain-containing protein" evidence="1">
    <location>
        <begin position="19"/>
        <end position="159"/>
    </location>
</feature>
<reference evidence="2 3" key="1">
    <citation type="submission" date="2018-06" db="EMBL/GenBank/DDBJ databases">
        <title>Genomic Encyclopedia of Type Strains, Phase III (KMG-III): the genomes of soil and plant-associated and newly described type strains.</title>
        <authorList>
            <person name="Whitman W."/>
        </authorList>
    </citation>
    <scope>NUCLEOTIDE SEQUENCE [LARGE SCALE GENOMIC DNA]</scope>
    <source>
        <strain evidence="2 3">CGMCC 1.12398</strain>
    </source>
</reference>
<comment type="caution">
    <text evidence="2">The sequence shown here is derived from an EMBL/GenBank/DDBJ whole genome shotgun (WGS) entry which is preliminary data.</text>
</comment>
<feature type="signal peptide" evidence="1">
    <location>
        <begin position="1"/>
        <end position="18"/>
    </location>
</feature>
<protein>
    <recommendedName>
        <fullName evidence="4">DUF3859 domain-containing protein</fullName>
    </recommendedName>
</protein>
<evidence type="ECO:0008006" key="4">
    <source>
        <dbReference type="Google" id="ProtNLM"/>
    </source>
</evidence>
<dbReference type="EMBL" id="QLMI01000001">
    <property type="protein sequence ID" value="RAK24857.1"/>
    <property type="molecule type" value="Genomic_DNA"/>
</dbReference>
<keyword evidence="1" id="KW-0732">Signal</keyword>
<gene>
    <name evidence="2" type="ORF">B0I03_10113</name>
</gene>
<organism evidence="2 3">
    <name type="scientific">Flavobacterium aquaticum</name>
    <dbReference type="NCBI Taxonomy" id="1236486"/>
    <lineage>
        <taxon>Bacteria</taxon>
        <taxon>Pseudomonadati</taxon>
        <taxon>Bacteroidota</taxon>
        <taxon>Flavobacteriia</taxon>
        <taxon>Flavobacteriales</taxon>
        <taxon>Flavobacteriaceae</taxon>
        <taxon>Flavobacterium</taxon>
    </lineage>
</organism>
<sequence>MKCYSIILLLFCSFFSHGQVNSANIKIDSITSLQLVREKFNPEINKLEIKNGFVLGINDSPLFGSDGEIPKYKLIKATLKIKDKSYNLQVDNMYNPWTGDQLNVNFFKIIHSGENHHLLKCIFSDGAGTYAAQWLIEWNSSIRDIITKDELIIESYFQK</sequence>
<dbReference type="RefSeq" id="WP_111565460.1">
    <property type="nucleotide sequence ID" value="NZ_QLMI01000001.1"/>
</dbReference>
<keyword evidence="3" id="KW-1185">Reference proteome</keyword>
<evidence type="ECO:0000313" key="2">
    <source>
        <dbReference type="EMBL" id="RAK24857.1"/>
    </source>
</evidence>
<dbReference type="Proteomes" id="UP000249620">
    <property type="component" value="Unassembled WGS sequence"/>
</dbReference>
<dbReference type="OrthoDB" id="7054664at2"/>
<name>A0A327YXZ4_9FLAO</name>